<dbReference type="Pfam" id="PF11917">
    <property type="entry name" value="DUF3435"/>
    <property type="match status" value="1"/>
</dbReference>
<accession>A0AAQ3RAG3</accession>
<evidence type="ECO:0000256" key="1">
    <source>
        <dbReference type="ARBA" id="ARBA00023172"/>
    </source>
</evidence>
<evidence type="ECO:0000256" key="2">
    <source>
        <dbReference type="SAM" id="MobiDB-lite"/>
    </source>
</evidence>
<feature type="compositionally biased region" description="Basic and acidic residues" evidence="2">
    <location>
        <begin position="940"/>
        <end position="964"/>
    </location>
</feature>
<dbReference type="InterPro" id="IPR013087">
    <property type="entry name" value="Znf_C2H2_type"/>
</dbReference>
<dbReference type="SMART" id="SM00355">
    <property type="entry name" value="ZnF_C2H2"/>
    <property type="match status" value="8"/>
</dbReference>
<feature type="region of interest" description="Disordered" evidence="2">
    <location>
        <begin position="940"/>
        <end position="981"/>
    </location>
</feature>
<dbReference type="InterPro" id="IPR011010">
    <property type="entry name" value="DNA_brk_join_enz"/>
</dbReference>
<keyword evidence="1" id="KW-0233">DNA recombination</keyword>
<dbReference type="GO" id="GO:0003677">
    <property type="term" value="F:DNA binding"/>
    <property type="evidence" value="ECO:0007669"/>
    <property type="project" value="InterPro"/>
</dbReference>
<dbReference type="Gene3D" id="1.10.443.10">
    <property type="entry name" value="Intergrase catalytic core"/>
    <property type="match status" value="1"/>
</dbReference>
<dbReference type="InterPro" id="IPR013762">
    <property type="entry name" value="Integrase-like_cat_sf"/>
</dbReference>
<gene>
    <name evidence="4" type="ORF">R9X50_00408200</name>
</gene>
<feature type="domain" description="C2H2-type" evidence="3">
    <location>
        <begin position="811"/>
        <end position="833"/>
    </location>
</feature>
<feature type="region of interest" description="Disordered" evidence="2">
    <location>
        <begin position="760"/>
        <end position="784"/>
    </location>
</feature>
<protein>
    <recommendedName>
        <fullName evidence="3">C2H2-type domain-containing protein</fullName>
    </recommendedName>
</protein>
<feature type="domain" description="C2H2-type" evidence="3">
    <location>
        <begin position="838"/>
        <end position="861"/>
    </location>
</feature>
<keyword evidence="5" id="KW-1185">Reference proteome</keyword>
<name>A0AAQ3RAG3_9PEZI</name>
<evidence type="ECO:0000259" key="3">
    <source>
        <dbReference type="PROSITE" id="PS00028"/>
    </source>
</evidence>
<feature type="domain" description="C2H2-type" evidence="3">
    <location>
        <begin position="733"/>
        <end position="756"/>
    </location>
</feature>
<dbReference type="GO" id="GO:0006310">
    <property type="term" value="P:DNA recombination"/>
    <property type="evidence" value="ECO:0007669"/>
    <property type="project" value="UniProtKB-KW"/>
</dbReference>
<dbReference type="PANTHER" id="PTHR37535:SF3">
    <property type="entry name" value="FLUG DOMAIN-CONTAINING PROTEIN"/>
    <property type="match status" value="1"/>
</dbReference>
<dbReference type="Proteomes" id="UP001303373">
    <property type="component" value="Chromosome 5"/>
</dbReference>
<dbReference type="EMBL" id="CP138584">
    <property type="protein sequence ID" value="WPH01245.1"/>
    <property type="molecule type" value="Genomic_DNA"/>
</dbReference>
<sequence>MSLDDILALVKAGGDYRPPAEEIAGRPYVQRMRRFCREWIQFCTLFDIPCDDLERPLSSQPSFNHARAFLTWQCRQKRGAFGEKISLRTAQKYWTEFRLEVFRQSGDRYSRKQIMDMDNYILVTLRGREMLTTHARPKLLADGPVVRDVLHYFWVCDEYTYEHPRTRAQITFAIVVMHYLGLRPGEIVESTAHRRTNEGIHYRDLKILMFADEVGHRRFAIKLHVRNRKGRRDRDDLVEAEVLTEDRENRQMCPVTIFMAFAISDGAIAGVKCASDLDRIPFVPGQTTVELPISKEKENTPILRRNKGVHDDWNIMQYNDLRRWLGELGKRAGYEGPLTPYALRRGFGNQIDKVVSSVQRRRQMGHKNDDTFMAYISQISGIHCQNIMAGKAPDQKAVDFLRSMRTGLNTTRTVAGSSLTDSRFWRTKDTCSSSNDANSDLPLFGDNGEEYLVTQPFSETIRREPPSRQLVAYLRYDKCRAEVAKLFAPSVATTPIMSLSKAVETWLGVTDPDPGEVYYPGSEPDPTTGDCLHCQKQAPKSGSMSREWKWHLLWCHRQALGEQQLYVSAPESRETTTCCEWDECRASIDSADVGALGTHVSRHLRELMVTCLWEGCGVGLATHNGLRSHLECEHGICLPSRATKKSLPPPVNFCFECAEYFFTKSSWQNHCAWHVESATLYCGSITRYHLTMTPYCCPFCLGSGTYRPFHRREMFLRHLWAHITKEEAWPIKCQHPLCNGSMDDKRDFWEHMDLVHGIDRPRKDQDCDSGPATSGKSPESSEEEFFDAVDKSIIEEMEHDEPEAAPKATSCEAPNCDSRFNNMGELRAHWQVHAPRYCAHPSCFKSFATLKEAIIHQTNVHKTSTWMCDLPSKKDPDTVCNLPCRDRWSLRAHRKTHPGYANYAKCANHVRPSNPACSKRRSFARTASTFEEFLALIKKDAEKTKPRPQARTEHRNANKEEHLGDNASSLYESTDLLPVNP</sequence>
<dbReference type="PROSITE" id="PS00028">
    <property type="entry name" value="ZINC_FINGER_C2H2_1"/>
    <property type="match status" value="3"/>
</dbReference>
<proteinExistence type="predicted"/>
<organism evidence="4 5">
    <name type="scientific">Acrodontium crateriforme</name>
    <dbReference type="NCBI Taxonomy" id="150365"/>
    <lineage>
        <taxon>Eukaryota</taxon>
        <taxon>Fungi</taxon>
        <taxon>Dikarya</taxon>
        <taxon>Ascomycota</taxon>
        <taxon>Pezizomycotina</taxon>
        <taxon>Dothideomycetes</taxon>
        <taxon>Dothideomycetidae</taxon>
        <taxon>Mycosphaerellales</taxon>
        <taxon>Teratosphaeriaceae</taxon>
        <taxon>Acrodontium</taxon>
    </lineage>
</organism>
<dbReference type="AlphaFoldDB" id="A0AAQ3RAG3"/>
<evidence type="ECO:0000313" key="5">
    <source>
        <dbReference type="Proteomes" id="UP001303373"/>
    </source>
</evidence>
<dbReference type="GO" id="GO:0015074">
    <property type="term" value="P:DNA integration"/>
    <property type="evidence" value="ECO:0007669"/>
    <property type="project" value="InterPro"/>
</dbReference>
<dbReference type="SUPFAM" id="SSF56349">
    <property type="entry name" value="DNA breaking-rejoining enzymes"/>
    <property type="match status" value="1"/>
</dbReference>
<dbReference type="PANTHER" id="PTHR37535">
    <property type="entry name" value="FLUG DOMAIN PROTEIN"/>
    <property type="match status" value="1"/>
</dbReference>
<reference evidence="4 5" key="1">
    <citation type="submission" date="2023-11" db="EMBL/GenBank/DDBJ databases">
        <title>An acidophilic fungus is an integral part of prey digestion in a carnivorous sundew plant.</title>
        <authorList>
            <person name="Tsai I.J."/>
        </authorList>
    </citation>
    <scope>NUCLEOTIDE SEQUENCE [LARGE SCALE GENOMIC DNA]</scope>
    <source>
        <strain evidence="4">169a</strain>
    </source>
</reference>
<dbReference type="InterPro" id="IPR021842">
    <property type="entry name" value="DUF3435"/>
</dbReference>
<evidence type="ECO:0000313" key="4">
    <source>
        <dbReference type="EMBL" id="WPH01245.1"/>
    </source>
</evidence>